<evidence type="ECO:0000256" key="4">
    <source>
        <dbReference type="SAM" id="SignalP"/>
    </source>
</evidence>
<keyword evidence="3" id="KW-0472">Membrane</keyword>
<dbReference type="InterPro" id="IPR004911">
    <property type="entry name" value="Interferon-induced_GILT"/>
</dbReference>
<name>A0A0A9DM87_ARUDO</name>
<feature type="transmembrane region" description="Helical" evidence="3">
    <location>
        <begin position="139"/>
        <end position="162"/>
    </location>
</feature>
<sequence length="215" mass="22503">MRAIPMAVSNGALTVAALLLLAASSVAAYSGEGAEGTRKVDVALYYESLCPYSAQFVVDRLAKVFDNGLLDAVDLTLVPYGNARVGPGGKISCQVGSPRARSAPLGSNFLALPGLCVNLIRNSLGSRCLLVLDLNTNGTVFTCSTAVVVVILILVELFVGLLQHGPYECLLNTVEACAIDAWPDLVIFLTSCTCTLFISSSSVRCPARTSAIISE</sequence>
<accession>A0A0A9DM87</accession>
<proteinExistence type="inferred from homology"/>
<evidence type="ECO:0000256" key="1">
    <source>
        <dbReference type="ARBA" id="ARBA00005679"/>
    </source>
</evidence>
<organism evidence="5">
    <name type="scientific">Arundo donax</name>
    <name type="common">Giant reed</name>
    <name type="synonym">Donax arundinaceus</name>
    <dbReference type="NCBI Taxonomy" id="35708"/>
    <lineage>
        <taxon>Eukaryota</taxon>
        <taxon>Viridiplantae</taxon>
        <taxon>Streptophyta</taxon>
        <taxon>Embryophyta</taxon>
        <taxon>Tracheophyta</taxon>
        <taxon>Spermatophyta</taxon>
        <taxon>Magnoliopsida</taxon>
        <taxon>Liliopsida</taxon>
        <taxon>Poales</taxon>
        <taxon>Poaceae</taxon>
        <taxon>PACMAD clade</taxon>
        <taxon>Arundinoideae</taxon>
        <taxon>Arundineae</taxon>
        <taxon>Arundo</taxon>
    </lineage>
</organism>
<keyword evidence="4" id="KW-0732">Signal</keyword>
<dbReference type="PANTHER" id="PTHR13234">
    <property type="entry name" value="GAMMA-INTERFERON INDUCIBLE LYSOSOMAL THIOL REDUCTASE GILT"/>
    <property type="match status" value="1"/>
</dbReference>
<keyword evidence="3" id="KW-1133">Transmembrane helix</keyword>
<comment type="similarity">
    <text evidence="1">Belongs to the GILT family.</text>
</comment>
<reference evidence="5" key="2">
    <citation type="journal article" date="2015" name="Data Brief">
        <title>Shoot transcriptome of the giant reed, Arundo donax.</title>
        <authorList>
            <person name="Barrero R.A."/>
            <person name="Guerrero F.D."/>
            <person name="Moolhuijzen P."/>
            <person name="Goolsby J.A."/>
            <person name="Tidwell J."/>
            <person name="Bellgard S.E."/>
            <person name="Bellgard M.I."/>
        </authorList>
    </citation>
    <scope>NUCLEOTIDE SEQUENCE</scope>
    <source>
        <tissue evidence="5">Shoot tissue taken approximately 20 cm above the soil surface</tissue>
    </source>
</reference>
<keyword evidence="2" id="KW-0325">Glycoprotein</keyword>
<evidence type="ECO:0000313" key="5">
    <source>
        <dbReference type="EMBL" id="JAD88916.1"/>
    </source>
</evidence>
<feature type="chain" id="PRO_5002045012" evidence="4">
    <location>
        <begin position="29"/>
        <end position="215"/>
    </location>
</feature>
<dbReference type="PANTHER" id="PTHR13234:SF75">
    <property type="entry name" value="GAMMA INTERFERON INDUCIBLE LYSOSOMAL THIOL REDUCTASE FAMILY PROTEIN, EXPRESSED"/>
    <property type="match status" value="1"/>
</dbReference>
<protein>
    <submittedName>
        <fullName evidence="5">Uncharacterized protein</fullName>
    </submittedName>
</protein>
<evidence type="ECO:0000256" key="3">
    <source>
        <dbReference type="SAM" id="Phobius"/>
    </source>
</evidence>
<dbReference type="Pfam" id="PF03227">
    <property type="entry name" value="GILT"/>
    <property type="match status" value="2"/>
</dbReference>
<feature type="signal peptide" evidence="4">
    <location>
        <begin position="1"/>
        <end position="28"/>
    </location>
</feature>
<dbReference type="AlphaFoldDB" id="A0A0A9DM87"/>
<evidence type="ECO:0000256" key="2">
    <source>
        <dbReference type="ARBA" id="ARBA00023180"/>
    </source>
</evidence>
<dbReference type="EMBL" id="GBRH01208979">
    <property type="protein sequence ID" value="JAD88916.1"/>
    <property type="molecule type" value="Transcribed_RNA"/>
</dbReference>
<dbReference type="GO" id="GO:0016671">
    <property type="term" value="F:oxidoreductase activity, acting on a sulfur group of donors, disulfide as acceptor"/>
    <property type="evidence" value="ECO:0007669"/>
    <property type="project" value="InterPro"/>
</dbReference>
<reference evidence="5" key="1">
    <citation type="submission" date="2014-09" db="EMBL/GenBank/DDBJ databases">
        <authorList>
            <person name="Magalhaes I.L.F."/>
            <person name="Oliveira U."/>
            <person name="Santos F.R."/>
            <person name="Vidigal T.H.D.A."/>
            <person name="Brescovit A.D."/>
            <person name="Santos A.J."/>
        </authorList>
    </citation>
    <scope>NUCLEOTIDE SEQUENCE</scope>
    <source>
        <tissue evidence="5">Shoot tissue taken approximately 20 cm above the soil surface</tissue>
    </source>
</reference>
<keyword evidence="3" id="KW-0812">Transmembrane</keyword>